<keyword evidence="1" id="KW-0812">Transmembrane</keyword>
<sequence>MQGTKRKVVQALLYELCAMGFVSPAIALAFDRSMSYSGILAVMLSSIAMSWNMLFNALFERWEARQPSRERTLRRRLLHSLGFEGGLTLLLVPVMAWWLEISLVAALFTDIGLLAFFFVYAFVFQWCFDRLFGVPDSARAVPGCA</sequence>
<feature type="transmembrane region" description="Helical" evidence="1">
    <location>
        <begin position="12"/>
        <end position="30"/>
    </location>
</feature>
<keyword evidence="4" id="KW-1185">Reference proteome</keyword>
<dbReference type="EMBL" id="FNNU01000005">
    <property type="protein sequence ID" value="SDX65344.1"/>
    <property type="molecule type" value="Genomic_DNA"/>
</dbReference>
<proteinExistence type="predicted"/>
<dbReference type="InterPro" id="IPR058208">
    <property type="entry name" value="PACE"/>
</dbReference>
<feature type="domain" description="Chlorhexidine efflux transporter" evidence="2">
    <location>
        <begin position="71"/>
        <end position="133"/>
    </location>
</feature>
<dbReference type="InterPro" id="IPR007896">
    <property type="entry name" value="BTP_bacteria"/>
</dbReference>
<dbReference type="OrthoDB" id="1631120at2"/>
<protein>
    <submittedName>
        <fullName evidence="3">Uncharacterized membrane protein</fullName>
    </submittedName>
</protein>
<feature type="transmembrane region" description="Helical" evidence="1">
    <location>
        <begin position="105"/>
        <end position="123"/>
    </location>
</feature>
<feature type="transmembrane region" description="Helical" evidence="1">
    <location>
        <begin position="80"/>
        <end position="99"/>
    </location>
</feature>
<evidence type="ECO:0000313" key="4">
    <source>
        <dbReference type="Proteomes" id="UP000243778"/>
    </source>
</evidence>
<gene>
    <name evidence="3" type="ORF">SAMN05216287_3412</name>
</gene>
<dbReference type="NCBIfam" id="NF033664">
    <property type="entry name" value="PACE_transport"/>
    <property type="match status" value="1"/>
</dbReference>
<name>A0A1H3DI56_9PSED</name>
<keyword evidence="1" id="KW-1133">Transmembrane helix</keyword>
<dbReference type="Proteomes" id="UP000243778">
    <property type="component" value="Unassembled WGS sequence"/>
</dbReference>
<evidence type="ECO:0000259" key="2">
    <source>
        <dbReference type="Pfam" id="PF05232"/>
    </source>
</evidence>
<evidence type="ECO:0000313" key="3">
    <source>
        <dbReference type="EMBL" id="SDX65344.1"/>
    </source>
</evidence>
<organism evidence="3 4">
    <name type="scientific">Pseudomonas kuykendallii</name>
    <dbReference type="NCBI Taxonomy" id="1007099"/>
    <lineage>
        <taxon>Bacteria</taxon>
        <taxon>Pseudomonadati</taxon>
        <taxon>Pseudomonadota</taxon>
        <taxon>Gammaproteobacteria</taxon>
        <taxon>Pseudomonadales</taxon>
        <taxon>Pseudomonadaceae</taxon>
        <taxon>Pseudomonas</taxon>
    </lineage>
</organism>
<reference evidence="4" key="1">
    <citation type="submission" date="2016-10" db="EMBL/GenBank/DDBJ databases">
        <authorList>
            <person name="Varghese N."/>
            <person name="Submissions S."/>
        </authorList>
    </citation>
    <scope>NUCLEOTIDE SEQUENCE [LARGE SCALE GENOMIC DNA]</scope>
    <source>
        <strain evidence="4">NRRL B-59562</strain>
    </source>
</reference>
<feature type="transmembrane region" description="Helical" evidence="1">
    <location>
        <begin position="36"/>
        <end position="59"/>
    </location>
</feature>
<accession>A0A1H3DI56</accession>
<dbReference type="Pfam" id="PF05232">
    <property type="entry name" value="BTP"/>
    <property type="match status" value="2"/>
</dbReference>
<evidence type="ECO:0000256" key="1">
    <source>
        <dbReference type="SAM" id="Phobius"/>
    </source>
</evidence>
<keyword evidence="1" id="KW-0472">Membrane</keyword>
<feature type="domain" description="Chlorhexidine efflux transporter" evidence="2">
    <location>
        <begin position="3"/>
        <end position="65"/>
    </location>
</feature>
<dbReference type="RefSeq" id="WP_090230795.1">
    <property type="nucleotide sequence ID" value="NZ_FNNU01000005.1"/>
</dbReference>
<dbReference type="AlphaFoldDB" id="A0A1H3DI56"/>